<comment type="caution">
    <text evidence="1">The sequence shown here is derived from an EMBL/GenBank/DDBJ whole genome shotgun (WGS) entry which is preliminary data.</text>
</comment>
<reference evidence="1" key="1">
    <citation type="submission" date="2021-02" db="EMBL/GenBank/DDBJ databases">
        <authorList>
            <person name="Nowell W R."/>
        </authorList>
    </citation>
    <scope>NUCLEOTIDE SEQUENCE</scope>
</reference>
<evidence type="ECO:0000313" key="2">
    <source>
        <dbReference type="Proteomes" id="UP000663836"/>
    </source>
</evidence>
<dbReference type="Proteomes" id="UP000663836">
    <property type="component" value="Unassembled WGS sequence"/>
</dbReference>
<evidence type="ECO:0000313" key="1">
    <source>
        <dbReference type="EMBL" id="CAF4017277.1"/>
    </source>
</evidence>
<gene>
    <name evidence="1" type="ORF">JBS370_LOCUS27192</name>
</gene>
<feature type="non-terminal residue" evidence="1">
    <location>
        <position position="1"/>
    </location>
</feature>
<organism evidence="1 2">
    <name type="scientific">Rotaria sordida</name>
    <dbReference type="NCBI Taxonomy" id="392033"/>
    <lineage>
        <taxon>Eukaryota</taxon>
        <taxon>Metazoa</taxon>
        <taxon>Spiralia</taxon>
        <taxon>Gnathifera</taxon>
        <taxon>Rotifera</taxon>
        <taxon>Eurotatoria</taxon>
        <taxon>Bdelloidea</taxon>
        <taxon>Philodinida</taxon>
        <taxon>Philodinidae</taxon>
        <taxon>Rotaria</taxon>
    </lineage>
</organism>
<name>A0A819PHI3_9BILA</name>
<sequence>LSTPTAPV</sequence>
<dbReference type="EMBL" id="CAJOBD010005031">
    <property type="protein sequence ID" value="CAF4017277.1"/>
    <property type="molecule type" value="Genomic_DNA"/>
</dbReference>
<proteinExistence type="predicted"/>
<accession>A0A819PHI3</accession>
<protein>
    <submittedName>
        <fullName evidence="1">Uncharacterized protein</fullName>
    </submittedName>
</protein>